<feature type="region of interest" description="Disordered" evidence="1">
    <location>
        <begin position="64"/>
        <end position="98"/>
    </location>
</feature>
<proteinExistence type="predicted"/>
<organism evidence="2 3">
    <name type="scientific">Daphnia magna</name>
    <dbReference type="NCBI Taxonomy" id="35525"/>
    <lineage>
        <taxon>Eukaryota</taxon>
        <taxon>Metazoa</taxon>
        <taxon>Ecdysozoa</taxon>
        <taxon>Arthropoda</taxon>
        <taxon>Crustacea</taxon>
        <taxon>Branchiopoda</taxon>
        <taxon>Diplostraca</taxon>
        <taxon>Cladocera</taxon>
        <taxon>Anomopoda</taxon>
        <taxon>Daphniidae</taxon>
        <taxon>Daphnia</taxon>
    </lineage>
</organism>
<protein>
    <submittedName>
        <fullName evidence="2">Uncharacterized protein</fullName>
    </submittedName>
</protein>
<evidence type="ECO:0000313" key="2">
    <source>
        <dbReference type="EMBL" id="KAK4018911.1"/>
    </source>
</evidence>
<evidence type="ECO:0000313" key="3">
    <source>
        <dbReference type="Proteomes" id="UP001234178"/>
    </source>
</evidence>
<reference evidence="2 3" key="1">
    <citation type="journal article" date="2023" name="Nucleic Acids Res.">
        <title>The hologenome of Daphnia magna reveals possible DNA methylation and microbiome-mediated evolution of the host genome.</title>
        <authorList>
            <person name="Chaturvedi A."/>
            <person name="Li X."/>
            <person name="Dhandapani V."/>
            <person name="Marshall H."/>
            <person name="Kissane S."/>
            <person name="Cuenca-Cambronero M."/>
            <person name="Asole G."/>
            <person name="Calvet F."/>
            <person name="Ruiz-Romero M."/>
            <person name="Marangio P."/>
            <person name="Guigo R."/>
            <person name="Rago D."/>
            <person name="Mirbahai L."/>
            <person name="Eastwood N."/>
            <person name="Colbourne J.K."/>
            <person name="Zhou J."/>
            <person name="Mallon E."/>
            <person name="Orsini L."/>
        </authorList>
    </citation>
    <scope>NUCLEOTIDE SEQUENCE [LARGE SCALE GENOMIC DNA]</scope>
    <source>
        <strain evidence="2">LRV0_1</strain>
    </source>
</reference>
<gene>
    <name evidence="2" type="ORF">OUZ56_000950</name>
</gene>
<evidence type="ECO:0000256" key="1">
    <source>
        <dbReference type="SAM" id="MobiDB-lite"/>
    </source>
</evidence>
<dbReference type="EMBL" id="JAOYFB010000036">
    <property type="protein sequence ID" value="KAK4018911.1"/>
    <property type="molecule type" value="Genomic_DNA"/>
</dbReference>
<accession>A0ABR0A1D1</accession>
<comment type="caution">
    <text evidence="2">The sequence shown here is derived from an EMBL/GenBank/DDBJ whole genome shotgun (WGS) entry which is preliminary data.</text>
</comment>
<sequence>MEYFKEAMFPLVYFQQTNMQDKVQNMLIQMQEEEQRKESHKPWYKKKWGNITKWIDAPSAWTPPPLPSEFWDTLPSTDEPSELEPNQADIDDEDDSFYGDRWPIVLG</sequence>
<dbReference type="Proteomes" id="UP001234178">
    <property type="component" value="Unassembled WGS sequence"/>
</dbReference>
<name>A0ABR0A1D1_9CRUS</name>
<keyword evidence="3" id="KW-1185">Reference proteome</keyword>